<accession>A0A1T3CZ53</accession>
<protein>
    <submittedName>
        <fullName evidence="2">Uncharacterized protein</fullName>
    </submittedName>
</protein>
<gene>
    <name evidence="2" type="ORF">A0O28_0065090</name>
</gene>
<feature type="region of interest" description="Disordered" evidence="1">
    <location>
        <begin position="172"/>
        <end position="204"/>
    </location>
</feature>
<dbReference type="EMBL" id="LVVK01000003">
    <property type="protein sequence ID" value="OPB46388.1"/>
    <property type="molecule type" value="Genomic_DNA"/>
</dbReference>
<feature type="region of interest" description="Disordered" evidence="1">
    <location>
        <begin position="46"/>
        <end position="89"/>
    </location>
</feature>
<dbReference type="AlphaFoldDB" id="A0A1T3CZ53"/>
<evidence type="ECO:0000313" key="3">
    <source>
        <dbReference type="Proteomes" id="UP000191004"/>
    </source>
</evidence>
<feature type="compositionally biased region" description="Acidic residues" evidence="1">
    <location>
        <begin position="73"/>
        <end position="89"/>
    </location>
</feature>
<reference evidence="2 3" key="1">
    <citation type="submission" date="2016-04" db="EMBL/GenBank/DDBJ databases">
        <title>Multiple horizontal gene transfer events from other fungi enriched the ability of the initially mycotrophic fungus Trichoderma (Ascomycota) to feed on dead plant biomass.</title>
        <authorList>
            <person name="Atanasova L."/>
            <person name="Chenthamara K."/>
            <person name="Zhang J."/>
            <person name="Grujic M."/>
            <person name="Henrissat B."/>
            <person name="Kuo A."/>
            <person name="Aertz A."/>
            <person name="Salamov A."/>
            <person name="Lipzen A."/>
            <person name="Labutti K."/>
            <person name="Barry K."/>
            <person name="Miao Y."/>
            <person name="Rahimi M.J."/>
            <person name="Shen Q."/>
            <person name="Grigoriev I.V."/>
            <person name="Kubicek C.P."/>
            <person name="Druzhinina I.S."/>
        </authorList>
    </citation>
    <scope>NUCLEOTIDE SEQUENCE [LARGE SCALE GENOMIC DNA]</scope>
    <source>
        <strain evidence="2 3">NJAU 4742</strain>
    </source>
</reference>
<name>A0A1T3CZ53_9HYPO</name>
<dbReference type="OrthoDB" id="4900209at2759"/>
<evidence type="ECO:0000256" key="1">
    <source>
        <dbReference type="SAM" id="MobiDB-lite"/>
    </source>
</evidence>
<keyword evidence="3" id="KW-1185">Reference proteome</keyword>
<organism evidence="2 3">
    <name type="scientific">Trichoderma guizhouense</name>
    <dbReference type="NCBI Taxonomy" id="1491466"/>
    <lineage>
        <taxon>Eukaryota</taxon>
        <taxon>Fungi</taxon>
        <taxon>Dikarya</taxon>
        <taxon>Ascomycota</taxon>
        <taxon>Pezizomycotina</taxon>
        <taxon>Sordariomycetes</taxon>
        <taxon>Hypocreomycetidae</taxon>
        <taxon>Hypocreales</taxon>
        <taxon>Hypocreaceae</taxon>
        <taxon>Trichoderma</taxon>
    </lineage>
</organism>
<proteinExistence type="predicted"/>
<feature type="compositionally biased region" description="Basic and acidic residues" evidence="1">
    <location>
        <begin position="189"/>
        <end position="199"/>
    </location>
</feature>
<sequence>MELSWRPSHGDFLAEEASRSFPFTFGSFFSKSASTKPSKEEWLNEFGDEIFPQQSERPRRTLANAHMPPSYDSGDDGDDENDDEDNDDGFIDEIEGYFNFNDYVFNTVADRIDPSVSDHVSPCLSATRQPSSSLNPVNDGQSSLQDATFSAYFQILDARIQSGKRGETCCHEQSHSVFRTEDEDIESNAENRRSKDHNQGNELGDCVMVEGEESEDEEDDMTDSCLNVMDHLDYVMFPTAEVLEFFRGGEMEVLEDVNNEEEAACKRFLGEDQYDEEDNKELGREELENRGRRWFRCGVFSKDVTRRLHRLRYGC</sequence>
<comment type="caution">
    <text evidence="2">The sequence shown here is derived from an EMBL/GenBank/DDBJ whole genome shotgun (WGS) entry which is preliminary data.</text>
</comment>
<dbReference type="Proteomes" id="UP000191004">
    <property type="component" value="Unassembled WGS sequence"/>
</dbReference>
<evidence type="ECO:0000313" key="2">
    <source>
        <dbReference type="EMBL" id="OPB46388.1"/>
    </source>
</evidence>